<name>A0A0F9K8T5_9ZZZZ</name>
<dbReference type="AlphaFoldDB" id="A0A0F9K8T5"/>
<gene>
    <name evidence="1" type="ORF">LCGC14_1360660</name>
</gene>
<reference evidence="1" key="1">
    <citation type="journal article" date="2015" name="Nature">
        <title>Complex archaea that bridge the gap between prokaryotes and eukaryotes.</title>
        <authorList>
            <person name="Spang A."/>
            <person name="Saw J.H."/>
            <person name="Jorgensen S.L."/>
            <person name="Zaremba-Niedzwiedzka K."/>
            <person name="Martijn J."/>
            <person name="Lind A.E."/>
            <person name="van Eijk R."/>
            <person name="Schleper C."/>
            <person name="Guy L."/>
            <person name="Ettema T.J."/>
        </authorList>
    </citation>
    <scope>NUCLEOTIDE SEQUENCE</scope>
</reference>
<organism evidence="1">
    <name type="scientific">marine sediment metagenome</name>
    <dbReference type="NCBI Taxonomy" id="412755"/>
    <lineage>
        <taxon>unclassified sequences</taxon>
        <taxon>metagenomes</taxon>
        <taxon>ecological metagenomes</taxon>
    </lineage>
</organism>
<accession>A0A0F9K8T5</accession>
<evidence type="ECO:0000313" key="1">
    <source>
        <dbReference type="EMBL" id="KKM78363.1"/>
    </source>
</evidence>
<dbReference type="EMBL" id="LAZR01008502">
    <property type="protein sequence ID" value="KKM78363.1"/>
    <property type="molecule type" value="Genomic_DNA"/>
</dbReference>
<comment type="caution">
    <text evidence="1">The sequence shown here is derived from an EMBL/GenBank/DDBJ whole genome shotgun (WGS) entry which is preliminary data.</text>
</comment>
<protein>
    <submittedName>
        <fullName evidence="1">Uncharacterized protein</fullName>
    </submittedName>
</protein>
<sequence>MPIHIGSGTITGQRKYVDEDTSFDVTLALAGTAEDLVIPPVGKSIRRVNIVNEGPGTAHIAFDTTATTVDLALAKGDTYDEADIEVTTNISFVGETGKTPRVRGIVWSNA</sequence>
<proteinExistence type="predicted"/>